<evidence type="ECO:0000256" key="2">
    <source>
        <dbReference type="ARBA" id="ARBA00022475"/>
    </source>
</evidence>
<evidence type="ECO:0000256" key="4">
    <source>
        <dbReference type="ARBA" id="ARBA00022679"/>
    </source>
</evidence>
<feature type="transmembrane region" description="Helical" evidence="7">
    <location>
        <begin position="30"/>
        <end position="48"/>
    </location>
</feature>
<dbReference type="Pfam" id="PF03279">
    <property type="entry name" value="Lip_A_acyltrans"/>
    <property type="match status" value="1"/>
</dbReference>
<evidence type="ECO:0000313" key="8">
    <source>
        <dbReference type="EMBL" id="GAA0545878.1"/>
    </source>
</evidence>
<organism evidence="8 9">
    <name type="scientific">Rheinheimera aquimaris</name>
    <dbReference type="NCBI Taxonomy" id="412437"/>
    <lineage>
        <taxon>Bacteria</taxon>
        <taxon>Pseudomonadati</taxon>
        <taxon>Pseudomonadota</taxon>
        <taxon>Gammaproteobacteria</taxon>
        <taxon>Chromatiales</taxon>
        <taxon>Chromatiaceae</taxon>
        <taxon>Rheinheimera</taxon>
    </lineage>
</organism>
<evidence type="ECO:0000256" key="6">
    <source>
        <dbReference type="ARBA" id="ARBA00023315"/>
    </source>
</evidence>
<evidence type="ECO:0008006" key="10">
    <source>
        <dbReference type="Google" id="ProtNLM"/>
    </source>
</evidence>
<keyword evidence="2" id="KW-1003">Cell membrane</keyword>
<evidence type="ECO:0000256" key="5">
    <source>
        <dbReference type="ARBA" id="ARBA00023136"/>
    </source>
</evidence>
<dbReference type="RefSeq" id="WP_226766185.1">
    <property type="nucleotide sequence ID" value="NZ_BAAAEO010000002.1"/>
</dbReference>
<name>A0ABN1DKP9_9GAMM</name>
<keyword evidence="4" id="KW-0808">Transferase</keyword>
<dbReference type="PIRSF" id="PIRSF028561">
    <property type="entry name" value="Ac_Trasf"/>
    <property type="match status" value="1"/>
</dbReference>
<accession>A0ABN1DKP9</accession>
<keyword evidence="7" id="KW-0812">Transmembrane</keyword>
<dbReference type="Proteomes" id="UP001501169">
    <property type="component" value="Unassembled WGS sequence"/>
</dbReference>
<keyword evidence="6" id="KW-0012">Acyltransferase</keyword>
<dbReference type="InterPro" id="IPR014548">
    <property type="entry name" value="Ac_Trasf"/>
</dbReference>
<keyword evidence="9" id="KW-1185">Reference proteome</keyword>
<dbReference type="InterPro" id="IPR004960">
    <property type="entry name" value="LipA_acyltrans"/>
</dbReference>
<keyword evidence="5 7" id="KW-0472">Membrane</keyword>
<proteinExistence type="predicted"/>
<protein>
    <recommendedName>
        <fullName evidence="10">Acyltransferase</fullName>
    </recommendedName>
</protein>
<dbReference type="CDD" id="cd07984">
    <property type="entry name" value="LPLAT_LABLAT-like"/>
    <property type="match status" value="1"/>
</dbReference>
<evidence type="ECO:0000256" key="7">
    <source>
        <dbReference type="SAM" id="Phobius"/>
    </source>
</evidence>
<reference evidence="8 9" key="1">
    <citation type="journal article" date="2019" name="Int. J. Syst. Evol. Microbiol.">
        <title>The Global Catalogue of Microorganisms (GCM) 10K type strain sequencing project: providing services to taxonomists for standard genome sequencing and annotation.</title>
        <authorList>
            <consortium name="The Broad Institute Genomics Platform"/>
            <consortium name="The Broad Institute Genome Sequencing Center for Infectious Disease"/>
            <person name="Wu L."/>
            <person name="Ma J."/>
        </authorList>
    </citation>
    <scope>NUCLEOTIDE SEQUENCE [LARGE SCALE GENOMIC DNA]</scope>
    <source>
        <strain evidence="8 9">JCM 14331</strain>
    </source>
</reference>
<gene>
    <name evidence="8" type="ORF">GCM10009098_11830</name>
</gene>
<dbReference type="EMBL" id="BAAAEO010000002">
    <property type="protein sequence ID" value="GAA0545878.1"/>
    <property type="molecule type" value="Genomic_DNA"/>
</dbReference>
<evidence type="ECO:0000256" key="1">
    <source>
        <dbReference type="ARBA" id="ARBA00004533"/>
    </source>
</evidence>
<comment type="subcellular location">
    <subcellularLocation>
        <location evidence="1">Cell inner membrane</location>
    </subcellularLocation>
</comment>
<evidence type="ECO:0000256" key="3">
    <source>
        <dbReference type="ARBA" id="ARBA00022519"/>
    </source>
</evidence>
<dbReference type="PANTHER" id="PTHR30606:SF9">
    <property type="entry name" value="LIPID A BIOSYNTHESIS LAUROYLTRANSFERASE"/>
    <property type="match status" value="1"/>
</dbReference>
<keyword evidence="3" id="KW-0997">Cell inner membrane</keyword>
<sequence>MKTDSGHWATKQENGSYHAIRLLLLLYRFGGKWLIMISLAPVLAYFFVKDGSARRASLQFLQQLHRFKAEQSPFKQKPGYWLSYQHFWHFALAALAKIDSWLGRIAQDSVVYGGSATFEQIRQSGKGAILIGSHLGNIEVCRALVQTKYPVRINILAHTKHTAAFNRILKESNSAVDLNLIEVTELTPAVSVMLSECIERNELVVIVGDRISAQAPERAVWAEFLGKPAPFAVGPWILASLLQCPVYLMFCMKQTGGYNLMFEPFAEQLRLPRKQRQQVLTQVVQRYAAELERVACQYPLQWFNFYDFWQLPLTTQQKEHRGEHSSN</sequence>
<evidence type="ECO:0000313" key="9">
    <source>
        <dbReference type="Proteomes" id="UP001501169"/>
    </source>
</evidence>
<keyword evidence="7" id="KW-1133">Transmembrane helix</keyword>
<dbReference type="PANTHER" id="PTHR30606">
    <property type="entry name" value="LIPID A BIOSYNTHESIS LAUROYL ACYLTRANSFERASE"/>
    <property type="match status" value="1"/>
</dbReference>
<comment type="caution">
    <text evidence="8">The sequence shown here is derived from an EMBL/GenBank/DDBJ whole genome shotgun (WGS) entry which is preliminary data.</text>
</comment>